<evidence type="ECO:0000256" key="11">
    <source>
        <dbReference type="SAM" id="Phobius"/>
    </source>
</evidence>
<dbReference type="EMBL" id="FPJA01000007">
    <property type="protein sequence ID" value="SFW41052.1"/>
    <property type="molecule type" value="Genomic_DNA"/>
</dbReference>
<dbReference type="CDD" id="cd11386">
    <property type="entry name" value="MCP_signal"/>
    <property type="match status" value="1"/>
</dbReference>
<evidence type="ECO:0000256" key="7">
    <source>
        <dbReference type="ARBA" id="ARBA00023224"/>
    </source>
</evidence>
<dbReference type="Gene3D" id="3.30.450.20">
    <property type="entry name" value="PAS domain"/>
    <property type="match status" value="2"/>
</dbReference>
<dbReference type="CDD" id="cd12913">
    <property type="entry name" value="PDC1_MCP_like"/>
    <property type="match status" value="1"/>
</dbReference>
<organism evidence="14 15">
    <name type="scientific">Selenomonas ruminantium</name>
    <dbReference type="NCBI Taxonomy" id="971"/>
    <lineage>
        <taxon>Bacteria</taxon>
        <taxon>Bacillati</taxon>
        <taxon>Bacillota</taxon>
        <taxon>Negativicutes</taxon>
        <taxon>Selenomonadales</taxon>
        <taxon>Selenomonadaceae</taxon>
        <taxon>Selenomonas</taxon>
    </lineage>
</organism>
<dbReference type="Gene3D" id="6.10.340.10">
    <property type="match status" value="1"/>
</dbReference>
<feature type="transmembrane region" description="Helical" evidence="11">
    <location>
        <begin position="12"/>
        <end position="33"/>
    </location>
</feature>
<feature type="transmembrane region" description="Helical" evidence="11">
    <location>
        <begin position="283"/>
        <end position="304"/>
    </location>
</feature>
<name>A0A1K1P0G9_SELRU</name>
<keyword evidence="15" id="KW-1185">Reference proteome</keyword>
<dbReference type="GO" id="GO:0005886">
    <property type="term" value="C:plasma membrane"/>
    <property type="evidence" value="ECO:0007669"/>
    <property type="project" value="UniProtKB-SubCell"/>
</dbReference>
<dbReference type="InterPro" id="IPR029151">
    <property type="entry name" value="Sensor-like_sf"/>
</dbReference>
<evidence type="ECO:0000256" key="2">
    <source>
        <dbReference type="ARBA" id="ARBA00022475"/>
    </source>
</evidence>
<dbReference type="AlphaFoldDB" id="A0A1K1P0G9"/>
<evidence type="ECO:0000256" key="6">
    <source>
        <dbReference type="ARBA" id="ARBA00023136"/>
    </source>
</evidence>
<dbReference type="Gene3D" id="1.10.287.950">
    <property type="entry name" value="Methyl-accepting chemotaxis protein"/>
    <property type="match status" value="1"/>
</dbReference>
<dbReference type="GO" id="GO:0007165">
    <property type="term" value="P:signal transduction"/>
    <property type="evidence" value="ECO:0007669"/>
    <property type="project" value="UniProtKB-KW"/>
</dbReference>
<proteinExistence type="inferred from homology"/>
<feature type="domain" description="Methyl-accepting transducer" evidence="12">
    <location>
        <begin position="377"/>
        <end position="613"/>
    </location>
</feature>
<evidence type="ECO:0000256" key="4">
    <source>
        <dbReference type="ARBA" id="ARBA00022692"/>
    </source>
</evidence>
<dbReference type="Proteomes" id="UP000182958">
    <property type="component" value="Unassembled WGS sequence"/>
</dbReference>
<keyword evidence="7 9" id="KW-0807">Transducer</keyword>
<keyword evidence="2" id="KW-1003">Cell membrane</keyword>
<dbReference type="SUPFAM" id="SSF58104">
    <property type="entry name" value="Methyl-accepting chemotaxis protein (MCP) signaling domain"/>
    <property type="match status" value="1"/>
</dbReference>
<evidence type="ECO:0000256" key="5">
    <source>
        <dbReference type="ARBA" id="ARBA00022989"/>
    </source>
</evidence>
<reference evidence="15" key="1">
    <citation type="submission" date="2016-11" db="EMBL/GenBank/DDBJ databases">
        <authorList>
            <person name="Varghese N."/>
            <person name="Submissions S."/>
        </authorList>
    </citation>
    <scope>NUCLEOTIDE SEQUENCE [LARGE SCALE GENOMIC DNA]</scope>
    <source>
        <strain evidence="15">C3</strain>
    </source>
</reference>
<keyword evidence="10" id="KW-0175">Coiled coil</keyword>
<comment type="subcellular location">
    <subcellularLocation>
        <location evidence="1">Cell membrane</location>
        <topology evidence="1">Multi-pass membrane protein</topology>
    </subcellularLocation>
</comment>
<dbReference type="PANTHER" id="PTHR32089">
    <property type="entry name" value="METHYL-ACCEPTING CHEMOTAXIS PROTEIN MCPB"/>
    <property type="match status" value="1"/>
</dbReference>
<dbReference type="CDD" id="cd06225">
    <property type="entry name" value="HAMP"/>
    <property type="match status" value="1"/>
</dbReference>
<dbReference type="GO" id="GO:0006935">
    <property type="term" value="P:chemotaxis"/>
    <property type="evidence" value="ECO:0007669"/>
    <property type="project" value="UniProtKB-KW"/>
</dbReference>
<evidence type="ECO:0000259" key="13">
    <source>
        <dbReference type="PROSITE" id="PS50885"/>
    </source>
</evidence>
<dbReference type="SUPFAM" id="SSF103190">
    <property type="entry name" value="Sensory domain-like"/>
    <property type="match status" value="1"/>
</dbReference>
<accession>A0A1K1P0G9</accession>
<keyword evidence="5 11" id="KW-1133">Transmembrane helix</keyword>
<evidence type="ECO:0000313" key="14">
    <source>
        <dbReference type="EMBL" id="SFW41052.1"/>
    </source>
</evidence>
<feature type="coiled-coil region" evidence="10">
    <location>
        <begin position="518"/>
        <end position="552"/>
    </location>
</feature>
<feature type="domain" description="HAMP" evidence="13">
    <location>
        <begin position="305"/>
        <end position="358"/>
    </location>
</feature>
<dbReference type="InterPro" id="IPR004089">
    <property type="entry name" value="MCPsignal_dom"/>
</dbReference>
<dbReference type="SMART" id="SM00304">
    <property type="entry name" value="HAMP"/>
    <property type="match status" value="2"/>
</dbReference>
<keyword evidence="3" id="KW-0145">Chemotaxis</keyword>
<evidence type="ECO:0000256" key="9">
    <source>
        <dbReference type="PROSITE-ProRule" id="PRU00284"/>
    </source>
</evidence>
<keyword evidence="6 11" id="KW-0472">Membrane</keyword>
<dbReference type="Pfam" id="PF02743">
    <property type="entry name" value="dCache_1"/>
    <property type="match status" value="1"/>
</dbReference>
<dbReference type="Pfam" id="PF00672">
    <property type="entry name" value="HAMP"/>
    <property type="match status" value="1"/>
</dbReference>
<dbReference type="InterPro" id="IPR033479">
    <property type="entry name" value="dCache_1"/>
</dbReference>
<evidence type="ECO:0000256" key="3">
    <source>
        <dbReference type="ARBA" id="ARBA00022500"/>
    </source>
</evidence>
<evidence type="ECO:0000259" key="12">
    <source>
        <dbReference type="PROSITE" id="PS50111"/>
    </source>
</evidence>
<comment type="similarity">
    <text evidence="8">Belongs to the methyl-accepting chemotaxis (MCP) protein family.</text>
</comment>
<protein>
    <submittedName>
        <fullName evidence="14">Methyl-accepting chemotaxis protein</fullName>
    </submittedName>
</protein>
<keyword evidence="4 11" id="KW-0812">Transmembrane</keyword>
<evidence type="ECO:0000256" key="1">
    <source>
        <dbReference type="ARBA" id="ARBA00004651"/>
    </source>
</evidence>
<dbReference type="InterPro" id="IPR003660">
    <property type="entry name" value="HAMP_dom"/>
</dbReference>
<evidence type="ECO:0000256" key="8">
    <source>
        <dbReference type="ARBA" id="ARBA00029447"/>
    </source>
</evidence>
<dbReference type="PROSITE" id="PS50885">
    <property type="entry name" value="HAMP"/>
    <property type="match status" value="1"/>
</dbReference>
<dbReference type="SMART" id="SM00283">
    <property type="entry name" value="MA"/>
    <property type="match status" value="1"/>
</dbReference>
<evidence type="ECO:0000256" key="10">
    <source>
        <dbReference type="SAM" id="Coils"/>
    </source>
</evidence>
<dbReference type="PROSITE" id="PS50111">
    <property type="entry name" value="CHEMOTAXIS_TRANSDUC_2"/>
    <property type="match status" value="1"/>
</dbReference>
<sequence>MVSYMGIKQKFTVLAGIIGVLLAVVSIIGFYTADSNLEKAVEQELTATMGDAASQMDGWLQAKGTSAQYTADLLTEFNGDETRTKSIASLAIGASDKEILDINVGMEDGYFASYRTQNKSTGTLDPRTRPWYNDAKKAGKMVFTDPYVDKNTGKLVVSAVAPFKANGQFAGAICTDIDLAVVDAQVDKLKYHGEAGMATVADKTGMILGIGTDEAIGSKFQDLPGIGSHFEEMLKAGKGVFVFDNPRDGKMICGYTVVPSTGWLFAMSVPYDYVFAAVSSLKIVYAVLTLVGLALVLVVCFAFAGRITNPIVALEANARELANGNLSQKNLEVTSRDEIGSLTQAFNTMSDNLRNLIRQMATTSEQVAASSEELTANAQQSADASVHVAETVGDVVGNVAQQLSDIGSAKESVDGVYHDIAEMSAKAKHVTTASNQTAEAAKKGADLMEEAIKKMGAIEQSVLSSSEVVRTLGESSQQIGQIVEAISSIAQQTNLLSLNAAIEAARAGEQGRGFAVVAEEVRKLAAESQESAEQIKERIASIQNETARAVESMQSGTEEVTLGTKAIRDVGEQFEDIMSKVDSINVQMEEINGAVSQVSTGAEQIVTAVDAIDSVSNKTSDSMQTISSATEEQSASNEEIAAASQALANLANKMQEAVGKFRL</sequence>
<dbReference type="PANTHER" id="PTHR32089:SF112">
    <property type="entry name" value="LYSOZYME-LIKE PROTEIN-RELATED"/>
    <property type="match status" value="1"/>
</dbReference>
<dbReference type="Pfam" id="PF00015">
    <property type="entry name" value="MCPsignal"/>
    <property type="match status" value="1"/>
</dbReference>
<evidence type="ECO:0000313" key="15">
    <source>
        <dbReference type="Proteomes" id="UP000182958"/>
    </source>
</evidence>
<gene>
    <name evidence="14" type="ORF">SAMN02910323_1682</name>
</gene>